<dbReference type="Gene3D" id="3.90.660.20">
    <property type="entry name" value="Protoporphyrinogen oxidase, mitochondrial, domain 2"/>
    <property type="match status" value="1"/>
</dbReference>
<evidence type="ECO:0000256" key="10">
    <source>
        <dbReference type="ARBA" id="ARBA00023133"/>
    </source>
</evidence>
<dbReference type="SUPFAM" id="SSF54373">
    <property type="entry name" value="FAD-linked reductases, C-terminal domain"/>
    <property type="match status" value="1"/>
</dbReference>
<dbReference type="InterPro" id="IPR002937">
    <property type="entry name" value="Amino_oxidase"/>
</dbReference>
<evidence type="ECO:0000256" key="8">
    <source>
        <dbReference type="ARBA" id="ARBA00022827"/>
    </source>
</evidence>
<reference evidence="13 14" key="1">
    <citation type="submission" date="2023-06" db="EMBL/GenBank/DDBJ databases">
        <title>Novel species in genus Planococcus.</title>
        <authorList>
            <person name="Ning S."/>
        </authorList>
    </citation>
    <scope>NUCLEOTIDE SEQUENCE [LARGE SCALE GENOMIC DNA]</scope>
    <source>
        <strain evidence="13 14">N028</strain>
    </source>
</reference>
<keyword evidence="7 11" id="KW-0285">Flavoprotein</keyword>
<protein>
    <recommendedName>
        <fullName evidence="6 11">Coproporphyrinogen III oxidase</fullName>
        <ecNumber evidence="5 11">1.3.3.15</ecNumber>
    </recommendedName>
</protein>
<dbReference type="Pfam" id="PF01593">
    <property type="entry name" value="Amino_oxidase"/>
    <property type="match status" value="1"/>
</dbReference>
<dbReference type="Gene3D" id="3.50.50.60">
    <property type="entry name" value="FAD/NAD(P)-binding domain"/>
    <property type="match status" value="1"/>
</dbReference>
<evidence type="ECO:0000256" key="7">
    <source>
        <dbReference type="ARBA" id="ARBA00022630"/>
    </source>
</evidence>
<proteinExistence type="inferred from homology"/>
<dbReference type="PANTHER" id="PTHR42923">
    <property type="entry name" value="PROTOPORPHYRINOGEN OXIDASE"/>
    <property type="match status" value="1"/>
</dbReference>
<dbReference type="EMBL" id="JAUJWV010000004">
    <property type="protein sequence ID" value="MDN7243470.1"/>
    <property type="molecule type" value="Genomic_DNA"/>
</dbReference>
<comment type="function">
    <text evidence="11">Involved in coproporphyrin-dependent heme b biosynthesis. Catalyzes the oxidation of coproporphyrinogen III to coproporphyrin III.</text>
</comment>
<dbReference type="GO" id="GO:0004729">
    <property type="term" value="F:oxygen-dependent protoporphyrinogen oxidase activity"/>
    <property type="evidence" value="ECO:0007669"/>
    <property type="project" value="UniProtKB-EC"/>
</dbReference>
<dbReference type="InterPro" id="IPR036188">
    <property type="entry name" value="FAD/NAD-bd_sf"/>
</dbReference>
<comment type="pathway">
    <text evidence="3 11">Porphyrin-containing compound metabolism; protoheme biosynthesis.</text>
</comment>
<keyword evidence="11" id="KW-0963">Cytoplasm</keyword>
<keyword evidence="8 11" id="KW-0274">FAD</keyword>
<evidence type="ECO:0000256" key="4">
    <source>
        <dbReference type="ARBA" id="ARBA00008310"/>
    </source>
</evidence>
<comment type="caution">
    <text evidence="13">The sequence shown here is derived from an EMBL/GenBank/DDBJ whole genome shotgun (WGS) entry which is preliminary data.</text>
</comment>
<dbReference type="NCBIfam" id="NF008845">
    <property type="entry name" value="PRK11883.1-5"/>
    <property type="match status" value="1"/>
</dbReference>
<keyword evidence="14" id="KW-1185">Reference proteome</keyword>
<dbReference type="InterPro" id="IPR050464">
    <property type="entry name" value="Zeta_carotene_desat/Oxidored"/>
</dbReference>
<comment type="subcellular location">
    <subcellularLocation>
        <location evidence="11">Cytoplasm</location>
    </subcellularLocation>
</comment>
<keyword evidence="9 11" id="KW-0560">Oxidoreductase</keyword>
<comment type="cofactor">
    <cofactor evidence="2 11">
        <name>FAD</name>
        <dbReference type="ChEBI" id="CHEBI:57692"/>
    </cofactor>
</comment>
<accession>A0ABT8N7E6</accession>
<dbReference type="Gene3D" id="1.10.3110.10">
    <property type="entry name" value="protoporphyrinogen ix oxidase, domain 3"/>
    <property type="match status" value="1"/>
</dbReference>
<dbReference type="SUPFAM" id="SSF51905">
    <property type="entry name" value="FAD/NAD(P)-binding domain"/>
    <property type="match status" value="1"/>
</dbReference>
<evidence type="ECO:0000256" key="6">
    <source>
        <dbReference type="ARBA" id="ARBA00019046"/>
    </source>
</evidence>
<evidence type="ECO:0000313" key="14">
    <source>
        <dbReference type="Proteomes" id="UP001172055"/>
    </source>
</evidence>
<evidence type="ECO:0000313" key="13">
    <source>
        <dbReference type="EMBL" id="MDN7243470.1"/>
    </source>
</evidence>
<comment type="catalytic activity">
    <reaction evidence="1">
        <text>coproporphyrinogen III + 3 O2 = coproporphyrin III + 3 H2O2</text>
        <dbReference type="Rhea" id="RHEA:43436"/>
        <dbReference type="ChEBI" id="CHEBI:15379"/>
        <dbReference type="ChEBI" id="CHEBI:16240"/>
        <dbReference type="ChEBI" id="CHEBI:57309"/>
        <dbReference type="ChEBI" id="CHEBI:131725"/>
        <dbReference type="EC" id="1.3.3.15"/>
    </reaction>
    <physiologicalReaction direction="left-to-right" evidence="1">
        <dbReference type="Rhea" id="RHEA:43437"/>
    </physiologicalReaction>
</comment>
<evidence type="ECO:0000259" key="12">
    <source>
        <dbReference type="Pfam" id="PF01593"/>
    </source>
</evidence>
<sequence length="470" mass="51544">MKERTRKAVVVGGGITGLTAAYFLQKHAQEQGLPIHITLIEAAHRLGGKIQTLQKDGFVIDRGPESFLSFKDSLEKLAKELGIEEKLVRSAKGDWFVIADDQLQPIPSGTVMGVPTKFGTFLTSDLCSWSGKVRATGDLFLPRTPVVGDQSLGKFIRRRFGKELVENLLEPLLSGVNGGDIDRMSLEAAFPQFAEVEKKHRSLIVGMKKTNAASRAEVYSRNEEDVFQTFEGGMQTLVEALEKKLNGCAVLKGVKVEGLKKEAGKAILELNNASSIEADQVIFALPHSKLQPLFEPYGLMNGMKDMPMTSIATVSMAFPEDAITAGSGTGFVVARNSDFAITACSWVNRKWPSMAFPKGKKLLRAYIGRVGDEAVVDLSDHEIEKIVLADLRKTMQIEGNPDFTVVTRWSQAMPQYVVGHKERVAEAKMELEKEFPMVQVVGSSFGGFDMADCADQGEAAARQLMERLQV</sequence>
<dbReference type="InterPro" id="IPR004572">
    <property type="entry name" value="Protoporphyrinogen_oxidase"/>
</dbReference>
<evidence type="ECO:0000256" key="3">
    <source>
        <dbReference type="ARBA" id="ARBA00004744"/>
    </source>
</evidence>
<evidence type="ECO:0000256" key="1">
    <source>
        <dbReference type="ARBA" id="ARBA00001755"/>
    </source>
</evidence>
<evidence type="ECO:0000256" key="2">
    <source>
        <dbReference type="ARBA" id="ARBA00001974"/>
    </source>
</evidence>
<evidence type="ECO:0000256" key="11">
    <source>
        <dbReference type="RuleBase" id="RU364052"/>
    </source>
</evidence>
<gene>
    <name evidence="13" type="primary">hemY</name>
    <name evidence="13" type="ORF">QWY14_16895</name>
</gene>
<dbReference type="EC" id="1.3.3.15" evidence="5 11"/>
<evidence type="ECO:0000256" key="5">
    <source>
        <dbReference type="ARBA" id="ARBA00012402"/>
    </source>
</evidence>
<name>A0ABT8N7E6_9BACL</name>
<dbReference type="PANTHER" id="PTHR42923:SF3">
    <property type="entry name" value="PROTOPORPHYRINOGEN OXIDASE"/>
    <property type="match status" value="1"/>
</dbReference>
<organism evidence="13 14">
    <name type="scientific">Planococcus shixiaomingii</name>
    <dbReference type="NCBI Taxonomy" id="3058393"/>
    <lineage>
        <taxon>Bacteria</taxon>
        <taxon>Bacillati</taxon>
        <taxon>Bacillota</taxon>
        <taxon>Bacilli</taxon>
        <taxon>Bacillales</taxon>
        <taxon>Caryophanaceae</taxon>
        <taxon>Planococcus</taxon>
    </lineage>
</organism>
<keyword evidence="10 11" id="KW-0350">Heme biosynthesis</keyword>
<dbReference type="NCBIfam" id="TIGR00562">
    <property type="entry name" value="proto_IX_ox"/>
    <property type="match status" value="1"/>
</dbReference>
<dbReference type="Proteomes" id="UP001172055">
    <property type="component" value="Unassembled WGS sequence"/>
</dbReference>
<comment type="similarity">
    <text evidence="4 11">Belongs to the protoporphyrinogen/coproporphyrinogen oxidase family. Coproporphyrinogen III oxidase subfamily.</text>
</comment>
<evidence type="ECO:0000256" key="9">
    <source>
        <dbReference type="ARBA" id="ARBA00023002"/>
    </source>
</evidence>
<feature type="domain" description="Amine oxidase" evidence="12">
    <location>
        <begin position="15"/>
        <end position="464"/>
    </location>
</feature>